<evidence type="ECO:0000259" key="9">
    <source>
        <dbReference type="Pfam" id="PF25179"/>
    </source>
</evidence>
<keyword evidence="4" id="KW-0256">Endoplasmic reticulum</keyword>
<dbReference type="PANTHER" id="PTHR14463">
    <property type="entry name" value="LIPASE MATURATION FACTOR"/>
    <property type="match status" value="1"/>
</dbReference>
<evidence type="ECO:0000313" key="10">
    <source>
        <dbReference type="EMBL" id="GIG22078.1"/>
    </source>
</evidence>
<dbReference type="Pfam" id="PF25179">
    <property type="entry name" value="LMF1_C"/>
    <property type="match status" value="1"/>
</dbReference>
<keyword evidence="3 7" id="KW-0812">Transmembrane</keyword>
<evidence type="ECO:0000313" key="11">
    <source>
        <dbReference type="Proteomes" id="UP000632740"/>
    </source>
</evidence>
<feature type="transmembrane region" description="Helical" evidence="7">
    <location>
        <begin position="43"/>
        <end position="63"/>
    </location>
</feature>
<evidence type="ECO:0000259" key="8">
    <source>
        <dbReference type="Pfam" id="PF06762"/>
    </source>
</evidence>
<feature type="transmembrane region" description="Helical" evidence="7">
    <location>
        <begin position="172"/>
        <end position="189"/>
    </location>
</feature>
<dbReference type="InterPro" id="IPR009613">
    <property type="entry name" value="LMF"/>
</dbReference>
<dbReference type="AlphaFoldDB" id="A0A919P519"/>
<dbReference type="InterPro" id="IPR057433">
    <property type="entry name" value="LMF1/2_C"/>
</dbReference>
<evidence type="ECO:0000256" key="6">
    <source>
        <dbReference type="ARBA" id="ARBA00023136"/>
    </source>
</evidence>
<feature type="domain" description="Lipase maturation factor 1/2 N-terminal" evidence="8">
    <location>
        <begin position="149"/>
        <end position="301"/>
    </location>
</feature>
<name>A0A919P519_9CELL</name>
<evidence type="ECO:0000256" key="3">
    <source>
        <dbReference type="ARBA" id="ARBA00022692"/>
    </source>
</evidence>
<feature type="domain" description="Lipase maturation factor 1/2 C-terminal" evidence="9">
    <location>
        <begin position="357"/>
        <end position="493"/>
    </location>
</feature>
<feature type="transmembrane region" description="Helical" evidence="7">
    <location>
        <begin position="272"/>
        <end position="295"/>
    </location>
</feature>
<evidence type="ECO:0000256" key="5">
    <source>
        <dbReference type="ARBA" id="ARBA00022989"/>
    </source>
</evidence>
<keyword evidence="6 7" id="KW-0472">Membrane</keyword>
<organism evidence="10 11">
    <name type="scientific">Cellulomonas chitinilytica</name>
    <dbReference type="NCBI Taxonomy" id="398759"/>
    <lineage>
        <taxon>Bacteria</taxon>
        <taxon>Bacillati</taxon>
        <taxon>Actinomycetota</taxon>
        <taxon>Actinomycetes</taxon>
        <taxon>Micrococcales</taxon>
        <taxon>Cellulomonadaceae</taxon>
        <taxon>Cellulomonas</taxon>
    </lineage>
</organism>
<dbReference type="Proteomes" id="UP000632740">
    <property type="component" value="Unassembled WGS sequence"/>
</dbReference>
<dbReference type="Pfam" id="PF06762">
    <property type="entry name" value="LMF1"/>
    <property type="match status" value="1"/>
</dbReference>
<keyword evidence="5 7" id="KW-1133">Transmembrane helix</keyword>
<comment type="subcellular location">
    <subcellularLocation>
        <location evidence="1">Endoplasmic reticulum membrane</location>
        <topology evidence="1">Multi-pass membrane protein</topology>
    </subcellularLocation>
</comment>
<evidence type="ECO:0000256" key="1">
    <source>
        <dbReference type="ARBA" id="ARBA00004477"/>
    </source>
</evidence>
<sequence>MGWGGTGGLAGRRGVRDAGRVGVQVVVAVEWFDAERYTVARAVVQRGVAAVFVVGFVVVLRQFRPLLGSHGLLPVPAFVARVPWRRAPSLFQWRYSDGLVVAVGWVGVVVGLALVAGLPQRAAPWVPMAAFLLLWGLYLSVVNVGQTFYGFGWESLLLEAGFLAAFLGSDDVAPPVTVLVLLWWLVLRVELGAGLIKWRGDPAWRDLTALYYHHETQPMPGPLSRLFHLLPRPMHRVEVASNHVVQLVVPLFLLVPGPVQAVAAGLMIATQLWLVLSGNFAWLNWLTIVLAFSAVDDRVWSTVLGVHAGGPAGASPGWFVAVVLAVSALCVVLSWWPLRNLFSRHQLMNASFNVWHLVNAYGAFGTIGRRRTEVVVEGTLDPEPSLDAAWEEYGFRGKPGDVLRLPRQFAPYHLRLDWLMWFLALGSSIQMRWFLPFLLRLLEADPPTLRLLASDPFGGERPRWVRARLYRYRYAKPDERRATGARWVRQDAGLMVDALSLETFARRTRAR</sequence>
<feature type="transmembrane region" description="Helical" evidence="7">
    <location>
        <begin position="316"/>
        <end position="338"/>
    </location>
</feature>
<evidence type="ECO:0000256" key="7">
    <source>
        <dbReference type="SAM" id="Phobius"/>
    </source>
</evidence>
<reference evidence="10" key="1">
    <citation type="submission" date="2021-01" db="EMBL/GenBank/DDBJ databases">
        <title>Whole genome shotgun sequence of Cellulomonas chitinilytica NBRC 110799.</title>
        <authorList>
            <person name="Komaki H."/>
            <person name="Tamura T."/>
        </authorList>
    </citation>
    <scope>NUCLEOTIDE SEQUENCE</scope>
    <source>
        <strain evidence="10">NBRC 110799</strain>
    </source>
</reference>
<dbReference type="InterPro" id="IPR057434">
    <property type="entry name" value="LMF1/2_N"/>
</dbReference>
<comment type="similarity">
    <text evidence="2">Belongs to the lipase maturation factor family.</text>
</comment>
<accession>A0A919P519</accession>
<gene>
    <name evidence="10" type="ORF">Cch01nite_28020</name>
</gene>
<feature type="transmembrane region" description="Helical" evidence="7">
    <location>
        <begin position="98"/>
        <end position="118"/>
    </location>
</feature>
<evidence type="ECO:0000256" key="2">
    <source>
        <dbReference type="ARBA" id="ARBA00005512"/>
    </source>
</evidence>
<evidence type="ECO:0000256" key="4">
    <source>
        <dbReference type="ARBA" id="ARBA00022824"/>
    </source>
</evidence>
<feature type="transmembrane region" description="Helical" evidence="7">
    <location>
        <begin position="130"/>
        <end position="152"/>
    </location>
</feature>
<proteinExistence type="inferred from homology"/>
<comment type="caution">
    <text evidence="10">The sequence shown here is derived from an EMBL/GenBank/DDBJ whole genome shotgun (WGS) entry which is preliminary data.</text>
</comment>
<dbReference type="GO" id="GO:0051604">
    <property type="term" value="P:protein maturation"/>
    <property type="evidence" value="ECO:0007669"/>
    <property type="project" value="InterPro"/>
</dbReference>
<dbReference type="EMBL" id="BONK01000009">
    <property type="protein sequence ID" value="GIG22078.1"/>
    <property type="molecule type" value="Genomic_DNA"/>
</dbReference>
<dbReference type="PANTHER" id="PTHR14463:SF10">
    <property type="entry name" value="LIPASE MATURATION FACTOR 1"/>
    <property type="match status" value="1"/>
</dbReference>
<keyword evidence="11" id="KW-1185">Reference proteome</keyword>
<protein>
    <submittedName>
        <fullName evidence="10">Membrane protein</fullName>
    </submittedName>
</protein>